<dbReference type="Proteomes" id="UP000631114">
    <property type="component" value="Unassembled WGS sequence"/>
</dbReference>
<organism evidence="2 3">
    <name type="scientific">Coptis chinensis</name>
    <dbReference type="NCBI Taxonomy" id="261450"/>
    <lineage>
        <taxon>Eukaryota</taxon>
        <taxon>Viridiplantae</taxon>
        <taxon>Streptophyta</taxon>
        <taxon>Embryophyta</taxon>
        <taxon>Tracheophyta</taxon>
        <taxon>Spermatophyta</taxon>
        <taxon>Magnoliopsida</taxon>
        <taxon>Ranunculales</taxon>
        <taxon>Ranunculaceae</taxon>
        <taxon>Coptidoideae</taxon>
        <taxon>Coptis</taxon>
    </lineage>
</organism>
<feature type="compositionally biased region" description="Low complexity" evidence="1">
    <location>
        <begin position="21"/>
        <end position="44"/>
    </location>
</feature>
<name>A0A835LUN9_9MAGN</name>
<sequence>MSALIDIWTSESAKLREKNRSISPSVSLSPASAESKSKSSESSPSILARLLRFKTGSESIRRIYICFFLFCHNTKNMSALVDIWTSESAKLREKSQSMSPSVSSSPASAESKSKSSKSSPPILARLLQFKSGPKVAYSEATISIIMDCISA</sequence>
<dbReference type="PANTHER" id="PTHR38222">
    <property type="entry name" value="TFIIS N-TERMINAL DOMAIN-CONTAINING PROTEIN"/>
    <property type="match status" value="1"/>
</dbReference>
<dbReference type="OrthoDB" id="607613at2759"/>
<feature type="region of interest" description="Disordered" evidence="1">
    <location>
        <begin position="15"/>
        <end position="44"/>
    </location>
</feature>
<evidence type="ECO:0000313" key="3">
    <source>
        <dbReference type="Proteomes" id="UP000631114"/>
    </source>
</evidence>
<dbReference type="AlphaFoldDB" id="A0A835LUN9"/>
<evidence type="ECO:0000313" key="2">
    <source>
        <dbReference type="EMBL" id="KAF9608888.1"/>
    </source>
</evidence>
<feature type="region of interest" description="Disordered" evidence="1">
    <location>
        <begin position="94"/>
        <end position="120"/>
    </location>
</feature>
<proteinExistence type="predicted"/>
<accession>A0A835LUN9</accession>
<keyword evidence="3" id="KW-1185">Reference proteome</keyword>
<gene>
    <name evidence="2" type="ORF">IFM89_011926</name>
</gene>
<comment type="caution">
    <text evidence="2">The sequence shown here is derived from an EMBL/GenBank/DDBJ whole genome shotgun (WGS) entry which is preliminary data.</text>
</comment>
<protein>
    <submittedName>
        <fullName evidence="2">Uncharacterized protein</fullName>
    </submittedName>
</protein>
<reference evidence="2 3" key="1">
    <citation type="submission" date="2020-10" db="EMBL/GenBank/DDBJ databases">
        <title>The Coptis chinensis genome and diversification of protoberbering-type alkaloids.</title>
        <authorList>
            <person name="Wang B."/>
            <person name="Shu S."/>
            <person name="Song C."/>
            <person name="Liu Y."/>
        </authorList>
    </citation>
    <scope>NUCLEOTIDE SEQUENCE [LARGE SCALE GENOMIC DNA]</scope>
    <source>
        <strain evidence="2">HL-2020</strain>
        <tissue evidence="2">Leaf</tissue>
    </source>
</reference>
<dbReference type="EMBL" id="JADFTS010000004">
    <property type="protein sequence ID" value="KAF9608888.1"/>
    <property type="molecule type" value="Genomic_DNA"/>
</dbReference>
<feature type="compositionally biased region" description="Low complexity" evidence="1">
    <location>
        <begin position="96"/>
        <end position="120"/>
    </location>
</feature>
<evidence type="ECO:0000256" key="1">
    <source>
        <dbReference type="SAM" id="MobiDB-lite"/>
    </source>
</evidence>
<dbReference type="PANTHER" id="PTHR38222:SF1">
    <property type="entry name" value="TFIIS N-TERMINAL DOMAIN-CONTAINING PROTEIN"/>
    <property type="match status" value="1"/>
</dbReference>